<dbReference type="InterPro" id="IPR013766">
    <property type="entry name" value="Thioredoxin_domain"/>
</dbReference>
<dbReference type="Gene3D" id="3.40.30.10">
    <property type="entry name" value="Glutaredoxin"/>
    <property type="match status" value="2"/>
</dbReference>
<dbReference type="GO" id="GO:0016209">
    <property type="term" value="F:antioxidant activity"/>
    <property type="evidence" value="ECO:0007669"/>
    <property type="project" value="InterPro"/>
</dbReference>
<evidence type="ECO:0000313" key="2">
    <source>
        <dbReference type="EMBL" id="KAJ3260500.1"/>
    </source>
</evidence>
<dbReference type="PANTHER" id="PTHR42852">
    <property type="entry name" value="THIOL:DISULFIDE INTERCHANGE PROTEIN DSBE"/>
    <property type="match status" value="1"/>
</dbReference>
<dbReference type="EMBL" id="JADGKB010000011">
    <property type="protein sequence ID" value="KAJ3260500.1"/>
    <property type="molecule type" value="Genomic_DNA"/>
</dbReference>
<dbReference type="GO" id="GO:0016491">
    <property type="term" value="F:oxidoreductase activity"/>
    <property type="evidence" value="ECO:0007669"/>
    <property type="project" value="InterPro"/>
</dbReference>
<comment type="caution">
    <text evidence="2">The sequence shown here is derived from an EMBL/GenBank/DDBJ whole genome shotgun (WGS) entry which is preliminary data.</text>
</comment>
<dbReference type="Proteomes" id="UP001210925">
    <property type="component" value="Unassembled WGS sequence"/>
</dbReference>
<dbReference type="Pfam" id="PF00578">
    <property type="entry name" value="AhpC-TSA"/>
    <property type="match status" value="1"/>
</dbReference>
<dbReference type="InterPro" id="IPR036249">
    <property type="entry name" value="Thioredoxin-like_sf"/>
</dbReference>
<dbReference type="PANTHER" id="PTHR42852:SF13">
    <property type="entry name" value="PROTEIN DIPZ"/>
    <property type="match status" value="1"/>
</dbReference>
<sequence length="393" mass="44302">MVQLNSFQKALSVFEDGDDIEIIAITSEKKEKFEEEIDRQRITFKVINDVDVEIAKLFGLYHEYTDEEKKALEDLIGINWQDKYGSATANLVNGCFLVQKKTGRILLAQANGDLVKLPGPKEMLDVLAKSKAKESSISNFIPLKQVTLSGIPALDKSNLSIKLELQAIESDLKLTFKSITLGFSHIVMGSPIDEENLNTVEKTKARAAETLAERKKYRIGEPAPVFKAVTIANDNLEIDKLIKDKTLVLVFFRGTWCAYCSNYLKTLHKAFDIFADNDIELIAISSESTQKLKTFASEFKINYTIVHDINFKIAKLYGLDYEMKEGDIKALEELVGMNWKQTYGESCTLSTPATFVLQKKTGTLIYVSENPDYSNRPGPREIVEAILNSRKRK</sequence>
<dbReference type="AlphaFoldDB" id="A0AAD5UKE8"/>
<dbReference type="PROSITE" id="PS51352">
    <property type="entry name" value="THIOREDOXIN_2"/>
    <property type="match status" value="1"/>
</dbReference>
<evidence type="ECO:0000313" key="3">
    <source>
        <dbReference type="Proteomes" id="UP001210925"/>
    </source>
</evidence>
<organism evidence="2 3">
    <name type="scientific">Boothiomyces macroporosus</name>
    <dbReference type="NCBI Taxonomy" id="261099"/>
    <lineage>
        <taxon>Eukaryota</taxon>
        <taxon>Fungi</taxon>
        <taxon>Fungi incertae sedis</taxon>
        <taxon>Chytridiomycota</taxon>
        <taxon>Chytridiomycota incertae sedis</taxon>
        <taxon>Chytridiomycetes</taxon>
        <taxon>Rhizophydiales</taxon>
        <taxon>Terramycetaceae</taxon>
        <taxon>Boothiomyces</taxon>
    </lineage>
</organism>
<evidence type="ECO:0000259" key="1">
    <source>
        <dbReference type="PROSITE" id="PS51352"/>
    </source>
</evidence>
<dbReference type="InterPro" id="IPR050553">
    <property type="entry name" value="Thioredoxin_ResA/DsbE_sf"/>
</dbReference>
<dbReference type="InterPro" id="IPR000866">
    <property type="entry name" value="AhpC/TSA"/>
</dbReference>
<dbReference type="SUPFAM" id="SSF52833">
    <property type="entry name" value="Thioredoxin-like"/>
    <property type="match status" value="2"/>
</dbReference>
<keyword evidence="3" id="KW-1185">Reference proteome</keyword>
<accession>A0AAD5UKE8</accession>
<gene>
    <name evidence="2" type="ORF">HK103_000642</name>
</gene>
<reference evidence="2" key="1">
    <citation type="submission" date="2020-05" db="EMBL/GenBank/DDBJ databases">
        <title>Phylogenomic resolution of chytrid fungi.</title>
        <authorList>
            <person name="Stajich J.E."/>
            <person name="Amses K."/>
            <person name="Simmons R."/>
            <person name="Seto K."/>
            <person name="Myers J."/>
            <person name="Bonds A."/>
            <person name="Quandt C.A."/>
            <person name="Barry K."/>
            <person name="Liu P."/>
            <person name="Grigoriev I."/>
            <person name="Longcore J.E."/>
            <person name="James T.Y."/>
        </authorList>
    </citation>
    <scope>NUCLEOTIDE SEQUENCE</scope>
    <source>
        <strain evidence="2">PLAUS21</strain>
    </source>
</reference>
<protein>
    <recommendedName>
        <fullName evidence="1">Thioredoxin domain-containing protein</fullName>
    </recommendedName>
</protein>
<name>A0AAD5UKE8_9FUNG</name>
<feature type="domain" description="Thioredoxin" evidence="1">
    <location>
        <begin position="217"/>
        <end position="391"/>
    </location>
</feature>
<proteinExistence type="predicted"/>